<evidence type="ECO:0000259" key="12">
    <source>
        <dbReference type="Pfam" id="PF02782"/>
    </source>
</evidence>
<evidence type="ECO:0000256" key="8">
    <source>
        <dbReference type="HAMAP-Rule" id="MF_02220"/>
    </source>
</evidence>
<keyword evidence="4 8" id="KW-0547">Nucleotide-binding</keyword>
<evidence type="ECO:0000259" key="11">
    <source>
        <dbReference type="Pfam" id="PF00370"/>
    </source>
</evidence>
<sequence>MTFIGIDIGTSAVKAVLVDETERAVAEAEASLATSRPRPAWSEQDPAAWWATTETVLGRLRAAEPRAFAAVEALGLSGQMHGAVLLDAEDRVLRPAILWNDARAVVECRVLEERVPGLGRIAGVPAMPGFTAPKLLWLRTHEPEVATRIARVLLPKDYVRLQLTGEHVTDLSDAAGTLWLDEARRAWSPEILAASGLTLAHVPRLVEGSDPAGTIRPEIADRLGLPRGVLVAGGAGDAAAGGIGIGAVEDGDAFCSIGTSAQYLVAADSYRPYPEAFIHAFCHALPGRWTQTAALLNGASCLAWAARLLGETDIGALLARVTAAYRGPSRLLFLPYLTGERTPHNDADARGVLFGIDPDSSATDVVQAVLEGVAFSFAEAQDCLADAGTVPGQVAAIGGGARSRIWIRILANVLNRPITLYAGSEKGPAFGAARLARLALTGESPQEVCRKPPVAAVIEPEPDLVAAYRPLDARFRRLYRSLKEEFRLAGA</sequence>
<dbReference type="PIRSF" id="PIRSF000538">
    <property type="entry name" value="GlpK"/>
    <property type="match status" value="1"/>
</dbReference>
<dbReference type="EMBL" id="JBBLZC010000008">
    <property type="protein sequence ID" value="MEK0083512.1"/>
    <property type="molecule type" value="Genomic_DNA"/>
</dbReference>
<comment type="function">
    <text evidence="8">Catalyzes the phosphorylation of D-xylulose to D-xylulose 5-phosphate.</text>
</comment>
<dbReference type="Proteomes" id="UP001375743">
    <property type="component" value="Unassembled WGS sequence"/>
</dbReference>
<keyword evidence="6 8" id="KW-0067">ATP-binding</keyword>
<dbReference type="InterPro" id="IPR043129">
    <property type="entry name" value="ATPase_NBD"/>
</dbReference>
<dbReference type="SUPFAM" id="SSF53067">
    <property type="entry name" value="Actin-like ATPase domain"/>
    <property type="match status" value="2"/>
</dbReference>
<dbReference type="Gene3D" id="3.30.420.40">
    <property type="match status" value="2"/>
</dbReference>
<comment type="caution">
    <text evidence="13">The sequence shown here is derived from an EMBL/GenBank/DDBJ whole genome shotgun (WGS) entry which is preliminary data.</text>
</comment>
<evidence type="ECO:0000256" key="6">
    <source>
        <dbReference type="ARBA" id="ARBA00022840"/>
    </source>
</evidence>
<dbReference type="Pfam" id="PF02782">
    <property type="entry name" value="FGGY_C"/>
    <property type="match status" value="1"/>
</dbReference>
<dbReference type="InterPro" id="IPR018485">
    <property type="entry name" value="FGGY_C"/>
</dbReference>
<evidence type="ECO:0000256" key="5">
    <source>
        <dbReference type="ARBA" id="ARBA00022777"/>
    </source>
</evidence>
<keyword evidence="5 8" id="KW-0418">Kinase</keyword>
<evidence type="ECO:0000256" key="10">
    <source>
        <dbReference type="RuleBase" id="RU364073"/>
    </source>
</evidence>
<dbReference type="InterPro" id="IPR006000">
    <property type="entry name" value="Xylulokinase"/>
</dbReference>
<evidence type="ECO:0000256" key="2">
    <source>
        <dbReference type="ARBA" id="ARBA00022629"/>
    </source>
</evidence>
<feature type="active site" description="Proton acceptor" evidence="8">
    <location>
        <position position="237"/>
    </location>
</feature>
<accession>A0ABU8XQL8</accession>
<keyword evidence="2 8" id="KW-0859">Xylose metabolism</keyword>
<dbReference type="Pfam" id="PF00370">
    <property type="entry name" value="FGGY_N"/>
    <property type="match status" value="1"/>
</dbReference>
<feature type="domain" description="Carbohydrate kinase FGGY C-terminal" evidence="12">
    <location>
        <begin position="254"/>
        <end position="439"/>
    </location>
</feature>
<dbReference type="InterPro" id="IPR000577">
    <property type="entry name" value="Carb_kinase_FGGY"/>
</dbReference>
<evidence type="ECO:0000313" key="14">
    <source>
        <dbReference type="Proteomes" id="UP001375743"/>
    </source>
</evidence>
<protein>
    <recommendedName>
        <fullName evidence="8 10">Xylulose kinase</fullName>
        <shortName evidence="8 10">Xylulokinase</shortName>
        <ecNumber evidence="8 10">2.7.1.17</ecNumber>
    </recommendedName>
</protein>
<dbReference type="EC" id="2.7.1.17" evidence="8 10"/>
<keyword evidence="14" id="KW-1185">Reference proteome</keyword>
<evidence type="ECO:0000256" key="1">
    <source>
        <dbReference type="ARBA" id="ARBA00009156"/>
    </source>
</evidence>
<evidence type="ECO:0000313" key="13">
    <source>
        <dbReference type="EMBL" id="MEK0083512.1"/>
    </source>
</evidence>
<evidence type="ECO:0000256" key="3">
    <source>
        <dbReference type="ARBA" id="ARBA00022679"/>
    </source>
</evidence>
<reference evidence="13 14" key="1">
    <citation type="submission" date="2024-01" db="EMBL/GenBank/DDBJ databases">
        <title>Multi-omics insights into the function and evolution of sodium benzoate biodegradation pathways in Benzoatithermus flavus gen. nov., sp. nov. from hot spring.</title>
        <authorList>
            <person name="Hu C.-J."/>
            <person name="Li W.-J."/>
        </authorList>
    </citation>
    <scope>NUCLEOTIDE SEQUENCE [LARGE SCALE GENOMIC DNA]</scope>
    <source>
        <strain evidence="13 14">SYSU G07066</strain>
    </source>
</reference>
<dbReference type="RefSeq" id="WP_418159360.1">
    <property type="nucleotide sequence ID" value="NZ_JBBLZC010000008.1"/>
</dbReference>
<feature type="domain" description="Carbohydrate kinase FGGY N-terminal" evidence="11">
    <location>
        <begin position="3"/>
        <end position="244"/>
    </location>
</feature>
<proteinExistence type="inferred from homology"/>
<dbReference type="InterPro" id="IPR050406">
    <property type="entry name" value="FGGY_Carb_Kinase"/>
</dbReference>
<dbReference type="InterPro" id="IPR018483">
    <property type="entry name" value="Carb_kinase_FGGY_CS"/>
</dbReference>
<comment type="catalytic activity">
    <reaction evidence="8 10">
        <text>D-xylulose + ATP = D-xylulose 5-phosphate + ADP + H(+)</text>
        <dbReference type="Rhea" id="RHEA:10964"/>
        <dbReference type="ChEBI" id="CHEBI:15378"/>
        <dbReference type="ChEBI" id="CHEBI:17140"/>
        <dbReference type="ChEBI" id="CHEBI:30616"/>
        <dbReference type="ChEBI" id="CHEBI:57737"/>
        <dbReference type="ChEBI" id="CHEBI:456216"/>
        <dbReference type="EC" id="2.7.1.17"/>
    </reaction>
</comment>
<comment type="similarity">
    <text evidence="1 8 9">Belongs to the FGGY kinase family.</text>
</comment>
<name>A0ABU8XQL8_9PROT</name>
<gene>
    <name evidence="8 10 13" type="primary">xylB</name>
    <name evidence="13" type="ORF">U1T56_10140</name>
</gene>
<dbReference type="PROSITE" id="PS00445">
    <property type="entry name" value="FGGY_KINASES_2"/>
    <property type="match status" value="1"/>
</dbReference>
<feature type="binding site" evidence="8">
    <location>
        <begin position="80"/>
        <end position="81"/>
    </location>
    <ligand>
        <name>substrate</name>
    </ligand>
</feature>
<dbReference type="GO" id="GO:0004856">
    <property type="term" value="F:D-xylulokinase activity"/>
    <property type="evidence" value="ECO:0007669"/>
    <property type="project" value="UniProtKB-EC"/>
</dbReference>
<keyword evidence="3 8" id="KW-0808">Transferase</keyword>
<dbReference type="PROSITE" id="PS00933">
    <property type="entry name" value="FGGY_KINASES_1"/>
    <property type="match status" value="1"/>
</dbReference>
<evidence type="ECO:0000256" key="7">
    <source>
        <dbReference type="ARBA" id="ARBA00023277"/>
    </source>
</evidence>
<feature type="site" description="Important for activity" evidence="8">
    <location>
        <position position="7"/>
    </location>
</feature>
<dbReference type="CDD" id="cd07808">
    <property type="entry name" value="ASKHA_NBD_FGGY_EcXK-like"/>
    <property type="match status" value="1"/>
</dbReference>
<evidence type="ECO:0000256" key="4">
    <source>
        <dbReference type="ARBA" id="ARBA00022741"/>
    </source>
</evidence>
<dbReference type="InterPro" id="IPR018484">
    <property type="entry name" value="FGGY_N"/>
</dbReference>
<dbReference type="HAMAP" id="MF_02220">
    <property type="entry name" value="XylB"/>
    <property type="match status" value="1"/>
</dbReference>
<dbReference type="PANTHER" id="PTHR43095:SF6">
    <property type="entry name" value="XYLULOSE KINASE"/>
    <property type="match status" value="1"/>
</dbReference>
<dbReference type="NCBIfam" id="TIGR01312">
    <property type="entry name" value="XylB"/>
    <property type="match status" value="1"/>
</dbReference>
<keyword evidence="7 8" id="KW-0119">Carbohydrate metabolism</keyword>
<evidence type="ECO:0000256" key="9">
    <source>
        <dbReference type="RuleBase" id="RU003733"/>
    </source>
</evidence>
<organism evidence="13 14">
    <name type="scientific">Benzoatithermus flavus</name>
    <dbReference type="NCBI Taxonomy" id="3108223"/>
    <lineage>
        <taxon>Bacteria</taxon>
        <taxon>Pseudomonadati</taxon>
        <taxon>Pseudomonadota</taxon>
        <taxon>Alphaproteobacteria</taxon>
        <taxon>Geminicoccales</taxon>
        <taxon>Geminicoccaceae</taxon>
        <taxon>Benzoatithermus</taxon>
    </lineage>
</organism>
<dbReference type="PANTHER" id="PTHR43095">
    <property type="entry name" value="SUGAR KINASE"/>
    <property type="match status" value="1"/>
</dbReference>